<keyword evidence="2" id="KW-1185">Reference proteome</keyword>
<sequence>MIGTLFEAGTVDKVVGNRLLISKLGLDEIAQGAYKILRSGGTFDMNFFPNEDVKLVAEALKRAGFENVNVELDLAVTASKP</sequence>
<proteinExistence type="predicted"/>
<dbReference type="EMBL" id="BNJF01000006">
    <property type="protein sequence ID" value="GHO49879.1"/>
    <property type="molecule type" value="Genomic_DNA"/>
</dbReference>
<gene>
    <name evidence="1" type="ORF">KSX_80420</name>
</gene>
<evidence type="ECO:0000313" key="1">
    <source>
        <dbReference type="EMBL" id="GHO49879.1"/>
    </source>
</evidence>
<name>A0A8J3ID26_9CHLR</name>
<dbReference type="InterPro" id="IPR029063">
    <property type="entry name" value="SAM-dependent_MTases_sf"/>
</dbReference>
<dbReference type="AlphaFoldDB" id="A0A8J3ID26"/>
<protein>
    <submittedName>
        <fullName evidence="1">Uncharacterized protein</fullName>
    </submittedName>
</protein>
<accession>A0A8J3ID26</accession>
<dbReference type="SUPFAM" id="SSF53335">
    <property type="entry name" value="S-adenosyl-L-methionine-dependent methyltransferases"/>
    <property type="match status" value="1"/>
</dbReference>
<evidence type="ECO:0000313" key="2">
    <source>
        <dbReference type="Proteomes" id="UP000612362"/>
    </source>
</evidence>
<dbReference type="RefSeq" id="WP_220198957.1">
    <property type="nucleotide sequence ID" value="NZ_BNJF01000006.1"/>
</dbReference>
<comment type="caution">
    <text evidence="1">The sequence shown here is derived from an EMBL/GenBank/DDBJ whole genome shotgun (WGS) entry which is preliminary data.</text>
</comment>
<dbReference type="Proteomes" id="UP000612362">
    <property type="component" value="Unassembled WGS sequence"/>
</dbReference>
<reference evidence="1" key="1">
    <citation type="submission" date="2020-10" db="EMBL/GenBank/DDBJ databases">
        <title>Taxonomic study of unclassified bacteria belonging to the class Ktedonobacteria.</title>
        <authorList>
            <person name="Yabe S."/>
            <person name="Wang C.M."/>
            <person name="Zheng Y."/>
            <person name="Sakai Y."/>
            <person name="Cavaletti L."/>
            <person name="Monciardini P."/>
            <person name="Donadio S."/>
        </authorList>
    </citation>
    <scope>NUCLEOTIDE SEQUENCE</scope>
    <source>
        <strain evidence="1">SOSP1-1</strain>
    </source>
</reference>
<organism evidence="1 2">
    <name type="scientific">Ktedonospora formicarum</name>
    <dbReference type="NCBI Taxonomy" id="2778364"/>
    <lineage>
        <taxon>Bacteria</taxon>
        <taxon>Bacillati</taxon>
        <taxon>Chloroflexota</taxon>
        <taxon>Ktedonobacteria</taxon>
        <taxon>Ktedonobacterales</taxon>
        <taxon>Ktedonobacteraceae</taxon>
        <taxon>Ktedonospora</taxon>
    </lineage>
</organism>